<dbReference type="EnsemblPlants" id="PGSC0003DMT400073480">
    <property type="protein sequence ID" value="PGSC0003DMT400073480"/>
    <property type="gene ID" value="PGSC0003DMG400028544"/>
</dbReference>
<keyword evidence="2" id="KW-1185">Reference proteome</keyword>
<dbReference type="OrthoDB" id="2418081at2759"/>
<reference evidence="2" key="1">
    <citation type="journal article" date="2011" name="Nature">
        <title>Genome sequence and analysis of the tuber crop potato.</title>
        <authorList>
            <consortium name="The Potato Genome Sequencing Consortium"/>
        </authorList>
    </citation>
    <scope>NUCLEOTIDE SEQUENCE [LARGE SCALE GENOMIC DNA]</scope>
    <source>
        <strain evidence="2">cv. DM1-3 516 R44</strain>
    </source>
</reference>
<accession>M1CS38</accession>
<gene>
    <name evidence="1" type="primary">LOC102590910</name>
</gene>
<dbReference type="Proteomes" id="UP000011115">
    <property type="component" value="Unassembled WGS sequence"/>
</dbReference>
<sequence>MGAATALYSATCFAQGKYGNGNTYPVNLRAIIGLSGWLPGSRFDCIAYLKLVSVAEE</sequence>
<evidence type="ECO:0000313" key="2">
    <source>
        <dbReference type="Proteomes" id="UP000011115"/>
    </source>
</evidence>
<reference evidence="1" key="2">
    <citation type="submission" date="2015-06" db="UniProtKB">
        <authorList>
            <consortium name="EnsemblPlants"/>
        </authorList>
    </citation>
    <scope>IDENTIFICATION</scope>
    <source>
        <strain evidence="1">DM1-3 516 R44</strain>
    </source>
</reference>
<evidence type="ECO:0000313" key="1">
    <source>
        <dbReference type="EnsemblPlants" id="PGSC0003DMT400073480"/>
    </source>
</evidence>
<dbReference type="HOGENOM" id="CLU_3000231_0_0_1"/>
<name>M1CS38_SOLTU</name>
<dbReference type="PANTHER" id="PTHR46234">
    <property type="entry name" value="ALPHA/BETA-HYDROLASES SUPERFAMILY PROTEIN"/>
    <property type="match status" value="1"/>
</dbReference>
<dbReference type="ExpressionAtlas" id="M1CS38">
    <property type="expression patterns" value="baseline and differential"/>
</dbReference>
<protein>
    <submittedName>
        <fullName evidence="1">Acyl-protein thioesterase</fullName>
    </submittedName>
</protein>
<dbReference type="Gramene" id="PGSC0003DMT400073480">
    <property type="protein sequence ID" value="PGSC0003DMT400073480"/>
    <property type="gene ID" value="PGSC0003DMG400028544"/>
</dbReference>
<dbReference type="AlphaFoldDB" id="M1CS38"/>
<organism evidence="1 2">
    <name type="scientific">Solanum tuberosum</name>
    <name type="common">Potato</name>
    <dbReference type="NCBI Taxonomy" id="4113"/>
    <lineage>
        <taxon>Eukaryota</taxon>
        <taxon>Viridiplantae</taxon>
        <taxon>Streptophyta</taxon>
        <taxon>Embryophyta</taxon>
        <taxon>Tracheophyta</taxon>
        <taxon>Spermatophyta</taxon>
        <taxon>Magnoliopsida</taxon>
        <taxon>eudicotyledons</taxon>
        <taxon>Gunneridae</taxon>
        <taxon>Pentapetalae</taxon>
        <taxon>asterids</taxon>
        <taxon>lamiids</taxon>
        <taxon>Solanales</taxon>
        <taxon>Solanaceae</taxon>
        <taxon>Solanoideae</taxon>
        <taxon>Solaneae</taxon>
        <taxon>Solanum</taxon>
    </lineage>
</organism>
<proteinExistence type="predicted"/>